<dbReference type="InterPro" id="IPR012338">
    <property type="entry name" value="Beta-lactam/transpept-like"/>
</dbReference>
<dbReference type="PATRIC" id="fig|766147.3.peg.3107"/>
<gene>
    <name evidence="1" type="ORF">SFK227_3149</name>
</gene>
<dbReference type="EC" id="2.4.2.-" evidence="1"/>
<evidence type="ECO:0000313" key="2">
    <source>
        <dbReference type="Proteomes" id="UP000004520"/>
    </source>
</evidence>
<keyword evidence="1" id="KW-0808">Transferase</keyword>
<dbReference type="AlphaFoldDB" id="F5NY22"/>
<keyword evidence="1" id="KW-0328">Glycosyltransferase</keyword>
<dbReference type="SUPFAM" id="SSF56601">
    <property type="entry name" value="beta-lactamase/transpeptidase-like"/>
    <property type="match status" value="1"/>
</dbReference>
<name>F5NY22_SHIFL</name>
<accession>F5NY22</accession>
<dbReference type="EMBL" id="AFGY01000042">
    <property type="protein sequence ID" value="EGK35470.1"/>
    <property type="molecule type" value="Genomic_DNA"/>
</dbReference>
<reference evidence="1 2" key="1">
    <citation type="submission" date="2011-04" db="EMBL/GenBank/DDBJ databases">
        <authorList>
            <person name="Rasko D."/>
            <person name="Redman J."/>
            <person name="Daugherty S.C."/>
            <person name="Tallon L."/>
            <person name="Sadzewicz L."/>
            <person name="Jones K."/>
            <person name="Santana-Cruz I."/>
            <person name="Liu X."/>
        </authorList>
    </citation>
    <scope>NUCLEOTIDE SEQUENCE [LARGE SCALE GENOMIC DNA]</scope>
    <source>
        <strain evidence="1 2">K-227</strain>
    </source>
</reference>
<comment type="caution">
    <text evidence="1">The sequence shown here is derived from an EMBL/GenBank/DDBJ whole genome shotgun (WGS) entry which is preliminary data.</text>
</comment>
<sequence length="44" mass="4791">MSSGAAWIIRRIMADEAQPLPDSALPRVAPLAWKTGTSYGYRDA</sequence>
<proteinExistence type="predicted"/>
<organism evidence="1 2">
    <name type="scientific">Shigella flexneri K-227</name>
    <dbReference type="NCBI Taxonomy" id="766147"/>
    <lineage>
        <taxon>Bacteria</taxon>
        <taxon>Pseudomonadati</taxon>
        <taxon>Pseudomonadota</taxon>
        <taxon>Gammaproteobacteria</taxon>
        <taxon>Enterobacterales</taxon>
        <taxon>Enterobacteriaceae</taxon>
        <taxon>Shigella</taxon>
    </lineage>
</organism>
<dbReference type="GO" id="GO:0016757">
    <property type="term" value="F:glycosyltransferase activity"/>
    <property type="evidence" value="ECO:0007669"/>
    <property type="project" value="UniProtKB-KW"/>
</dbReference>
<evidence type="ECO:0000313" key="1">
    <source>
        <dbReference type="EMBL" id="EGK35470.1"/>
    </source>
</evidence>
<dbReference type="Proteomes" id="UP000004520">
    <property type="component" value="Unassembled WGS sequence"/>
</dbReference>
<protein>
    <submittedName>
        <fullName evidence="1">Penicillin-binding protein 1C domain protein</fullName>
        <ecNumber evidence="1">2.4.2.-</ecNumber>
    </submittedName>
</protein>